<reference evidence="7 8" key="1">
    <citation type="journal article" date="2012" name="Front. Microbiol.">
        <title>Redundancy and modularity in membrane-associated dissimilatory nitrate reduction in Bacillus.</title>
        <authorList>
            <person name="Heylen K."/>
            <person name="Keltjens J."/>
        </authorList>
    </citation>
    <scope>NUCLEOTIDE SEQUENCE [LARGE SCALE GENOMIC DNA]</scope>
    <source>
        <strain evidence="7 8">LMG 9581</strain>
    </source>
</reference>
<dbReference type="Gene3D" id="1.20.1740.10">
    <property type="entry name" value="Amino acid/polyamine transporter I"/>
    <property type="match status" value="1"/>
</dbReference>
<dbReference type="PANTHER" id="PTHR42770:SF7">
    <property type="entry name" value="MEMBRANE PROTEIN"/>
    <property type="match status" value="1"/>
</dbReference>
<dbReference type="PATRIC" id="fig|1131731.3.peg.3309"/>
<feature type="transmembrane region" description="Helical" evidence="6">
    <location>
        <begin position="44"/>
        <end position="65"/>
    </location>
</feature>
<organism evidence="7 8">
    <name type="scientific">Schinkia azotoformans LMG 9581</name>
    <dbReference type="NCBI Taxonomy" id="1131731"/>
    <lineage>
        <taxon>Bacteria</taxon>
        <taxon>Bacillati</taxon>
        <taxon>Bacillota</taxon>
        <taxon>Bacilli</taxon>
        <taxon>Bacillales</taxon>
        <taxon>Bacillaceae</taxon>
        <taxon>Calidifontibacillus/Schinkia group</taxon>
        <taxon>Schinkia</taxon>
    </lineage>
</organism>
<keyword evidence="8" id="KW-1185">Reference proteome</keyword>
<dbReference type="STRING" id="1131731.BAZO_16169"/>
<dbReference type="Pfam" id="PF13520">
    <property type="entry name" value="AA_permease_2"/>
    <property type="match status" value="1"/>
</dbReference>
<dbReference type="EMBL" id="AJLR01000128">
    <property type="protein sequence ID" value="EKN63755.1"/>
    <property type="molecule type" value="Genomic_DNA"/>
</dbReference>
<dbReference type="InterPro" id="IPR002293">
    <property type="entry name" value="AA/rel_permease1"/>
</dbReference>
<dbReference type="InterPro" id="IPR050367">
    <property type="entry name" value="APC_superfamily"/>
</dbReference>
<dbReference type="AlphaFoldDB" id="K6BXV2"/>
<evidence type="ECO:0000256" key="1">
    <source>
        <dbReference type="ARBA" id="ARBA00004651"/>
    </source>
</evidence>
<dbReference type="PANTHER" id="PTHR42770">
    <property type="entry name" value="AMINO ACID TRANSPORTER-RELATED"/>
    <property type="match status" value="1"/>
</dbReference>
<accession>K6BXV2</accession>
<keyword evidence="5 6" id="KW-0472">Membrane</keyword>
<keyword evidence="3 6" id="KW-0812">Transmembrane</keyword>
<feature type="transmembrane region" description="Helical" evidence="6">
    <location>
        <begin position="12"/>
        <end position="32"/>
    </location>
</feature>
<evidence type="ECO:0000256" key="3">
    <source>
        <dbReference type="ARBA" id="ARBA00022692"/>
    </source>
</evidence>
<keyword evidence="4 6" id="KW-1133">Transmembrane helix</keyword>
<dbReference type="Proteomes" id="UP000006315">
    <property type="component" value="Unassembled WGS sequence"/>
</dbReference>
<evidence type="ECO:0000313" key="7">
    <source>
        <dbReference type="EMBL" id="EKN63755.1"/>
    </source>
</evidence>
<feature type="transmembrane region" description="Helical" evidence="6">
    <location>
        <begin position="201"/>
        <end position="223"/>
    </location>
</feature>
<protein>
    <submittedName>
        <fullName evidence="7">Amino acid permease-associated protein</fullName>
    </submittedName>
</protein>
<dbReference type="GO" id="GO:0022857">
    <property type="term" value="F:transmembrane transporter activity"/>
    <property type="evidence" value="ECO:0007669"/>
    <property type="project" value="InterPro"/>
</dbReference>
<evidence type="ECO:0000313" key="8">
    <source>
        <dbReference type="Proteomes" id="UP000006315"/>
    </source>
</evidence>
<evidence type="ECO:0000256" key="5">
    <source>
        <dbReference type="ARBA" id="ARBA00023136"/>
    </source>
</evidence>
<comment type="caution">
    <text evidence="7">The sequence shown here is derived from an EMBL/GenBank/DDBJ whole genome shotgun (WGS) entry which is preliminary data.</text>
</comment>
<feature type="transmembrane region" description="Helical" evidence="6">
    <location>
        <begin position="77"/>
        <end position="104"/>
    </location>
</feature>
<sequence length="247" mass="27043">MGVQWSGKVQVFIVVIEIILLLTFFAIGFNHVDYTLFVPFAPTGIEGILAAALVGFLSMVGWDGIVASAEEIKNPTWTIPISIISSILIVMLLYIGLLFVSVGVVPWTELGASKTPVFLASEQILGGIGPLLINMVIVIALPATANPFILCISRTAFAMARNGLLPRRFSHIYSQYNTPVWAIILGVSIQILFTINSSINIAVSATGFLYIITFIFTLVAFFISRKKTTDIDQDQQFKVPLYPLLPF</sequence>
<feature type="transmembrane region" description="Helical" evidence="6">
    <location>
        <begin position="178"/>
        <end position="195"/>
    </location>
</feature>
<evidence type="ECO:0000256" key="4">
    <source>
        <dbReference type="ARBA" id="ARBA00022989"/>
    </source>
</evidence>
<name>K6BXV2_SCHAZ</name>
<keyword evidence="2" id="KW-1003">Cell membrane</keyword>
<feature type="transmembrane region" description="Helical" evidence="6">
    <location>
        <begin position="124"/>
        <end position="157"/>
    </location>
</feature>
<evidence type="ECO:0000256" key="6">
    <source>
        <dbReference type="SAM" id="Phobius"/>
    </source>
</evidence>
<dbReference type="GO" id="GO:0005886">
    <property type="term" value="C:plasma membrane"/>
    <property type="evidence" value="ECO:0007669"/>
    <property type="project" value="UniProtKB-SubCell"/>
</dbReference>
<evidence type="ECO:0000256" key="2">
    <source>
        <dbReference type="ARBA" id="ARBA00022475"/>
    </source>
</evidence>
<gene>
    <name evidence="7" type="ORF">BAZO_16169</name>
</gene>
<proteinExistence type="predicted"/>
<comment type="subcellular location">
    <subcellularLocation>
        <location evidence="1">Cell membrane</location>
        <topology evidence="1">Multi-pass membrane protein</topology>
    </subcellularLocation>
</comment>